<dbReference type="InterPro" id="IPR002559">
    <property type="entry name" value="Transposase_11"/>
</dbReference>
<name>A0A9X0SJL7_BACCE</name>
<dbReference type="GO" id="GO:0004803">
    <property type="term" value="F:transposase activity"/>
    <property type="evidence" value="ECO:0007669"/>
    <property type="project" value="InterPro"/>
</dbReference>
<reference evidence="3 4" key="1">
    <citation type="submission" date="2015-12" db="EMBL/GenBank/DDBJ databases">
        <title>Bacillus cereus Group isolate.</title>
        <authorList>
            <person name="Kovac J."/>
        </authorList>
    </citation>
    <scope>NUCLEOTIDE SEQUENCE [LARGE SCALE GENOMIC DNA]</scope>
    <source>
        <strain evidence="3 4">FSL K6-0073</strain>
    </source>
</reference>
<dbReference type="GO" id="GO:0006313">
    <property type="term" value="P:DNA transposition"/>
    <property type="evidence" value="ECO:0007669"/>
    <property type="project" value="InterPro"/>
</dbReference>
<dbReference type="InterPro" id="IPR012337">
    <property type="entry name" value="RNaseH-like_sf"/>
</dbReference>
<dbReference type="GO" id="GO:0003677">
    <property type="term" value="F:DNA binding"/>
    <property type="evidence" value="ECO:0007669"/>
    <property type="project" value="InterPro"/>
</dbReference>
<dbReference type="AlphaFoldDB" id="A0A9X0SJL7"/>
<gene>
    <name evidence="3" type="ORF">AT268_13065</name>
</gene>
<dbReference type="SUPFAM" id="SSF53098">
    <property type="entry name" value="Ribonuclease H-like"/>
    <property type="match status" value="1"/>
</dbReference>
<accession>A0A9X0SJL7</accession>
<sequence length="132" mass="15262">MKGLTNDLMLPQYKFLEQVLANLLTQRIHSTQEIIHQYTTTFKHIRILESTTFQFPDKFSLHYQGAGGSIHTAGVKIQLEYDLLSGNFLHVYVGEGRENDKTFGSTSLQTIRPKDLYIRDLGYFELHDLQNI</sequence>
<dbReference type="Proteomes" id="UP000075476">
    <property type="component" value="Unassembled WGS sequence"/>
</dbReference>
<evidence type="ECO:0000259" key="2">
    <source>
        <dbReference type="Pfam" id="PF01609"/>
    </source>
</evidence>
<comment type="caution">
    <text evidence="3">The sequence shown here is derived from an EMBL/GenBank/DDBJ whole genome shotgun (WGS) entry which is preliminary data.</text>
</comment>
<evidence type="ECO:0000256" key="1">
    <source>
        <dbReference type="ARBA" id="ARBA00002286"/>
    </source>
</evidence>
<protein>
    <recommendedName>
        <fullName evidence="2">Transposase IS4-like domain-containing protein</fullName>
    </recommendedName>
</protein>
<proteinExistence type="predicted"/>
<feature type="domain" description="Transposase IS4-like" evidence="2">
    <location>
        <begin position="42"/>
        <end position="125"/>
    </location>
</feature>
<dbReference type="Pfam" id="PF01609">
    <property type="entry name" value="DDE_Tnp_1"/>
    <property type="match status" value="1"/>
</dbReference>
<evidence type="ECO:0000313" key="4">
    <source>
        <dbReference type="Proteomes" id="UP000075476"/>
    </source>
</evidence>
<organism evidence="3 4">
    <name type="scientific">Bacillus cereus</name>
    <dbReference type="NCBI Taxonomy" id="1396"/>
    <lineage>
        <taxon>Bacteria</taxon>
        <taxon>Bacillati</taxon>
        <taxon>Bacillota</taxon>
        <taxon>Bacilli</taxon>
        <taxon>Bacillales</taxon>
        <taxon>Bacillaceae</taxon>
        <taxon>Bacillus</taxon>
        <taxon>Bacillus cereus group</taxon>
    </lineage>
</organism>
<dbReference type="EMBL" id="LOMO01000266">
    <property type="protein sequence ID" value="KXY27365.1"/>
    <property type="molecule type" value="Genomic_DNA"/>
</dbReference>
<comment type="function">
    <text evidence="1">Involved in the transposition of the insertion sequence.</text>
</comment>
<evidence type="ECO:0000313" key="3">
    <source>
        <dbReference type="EMBL" id="KXY27365.1"/>
    </source>
</evidence>